<name>X1C4Z2_9ZZZZ</name>
<gene>
    <name evidence="5" type="ORF">S01H4_39821</name>
</gene>
<dbReference type="SUPFAM" id="SSF52210">
    <property type="entry name" value="Succinyl-CoA synthetase domains"/>
    <property type="match status" value="1"/>
</dbReference>
<dbReference type="InterPro" id="IPR032875">
    <property type="entry name" value="Succ_CoA_lig_flav_dom"/>
</dbReference>
<dbReference type="EMBL" id="BART01021618">
    <property type="protein sequence ID" value="GAH02437.1"/>
    <property type="molecule type" value="Genomic_DNA"/>
</dbReference>
<reference evidence="5" key="1">
    <citation type="journal article" date="2014" name="Front. Microbiol.">
        <title>High frequency of phylogenetically diverse reductive dehalogenase-homologous genes in deep subseafloor sedimentary metagenomes.</title>
        <authorList>
            <person name="Kawai M."/>
            <person name="Futagami T."/>
            <person name="Toyoda A."/>
            <person name="Takaki Y."/>
            <person name="Nishi S."/>
            <person name="Hori S."/>
            <person name="Arai W."/>
            <person name="Tsubouchi T."/>
            <person name="Morono Y."/>
            <person name="Uchiyama I."/>
            <person name="Ito T."/>
            <person name="Fujiyama A."/>
            <person name="Inagaki F."/>
            <person name="Takami H."/>
        </authorList>
    </citation>
    <scope>NUCLEOTIDE SEQUENCE</scope>
    <source>
        <strain evidence="5">Expedition CK06-06</strain>
    </source>
</reference>
<protein>
    <recommendedName>
        <fullName evidence="4">Succinyl-CoA synthetase-like flavodoxin domain-containing protein</fullName>
    </recommendedName>
</protein>
<comment type="caution">
    <text evidence="5">The sequence shown here is derived from an EMBL/GenBank/DDBJ whole genome shotgun (WGS) entry which is preliminary data.</text>
</comment>
<dbReference type="InterPro" id="IPR051538">
    <property type="entry name" value="Acyl-CoA_Synth/Transferase"/>
</dbReference>
<feature type="domain" description="Succinyl-CoA synthetase-like flavodoxin" evidence="4">
    <location>
        <begin position="1"/>
        <end position="77"/>
    </location>
</feature>
<keyword evidence="2" id="KW-0547">Nucleotide-binding</keyword>
<accession>X1C4Z2</accession>
<organism evidence="5">
    <name type="scientific">marine sediment metagenome</name>
    <dbReference type="NCBI Taxonomy" id="412755"/>
    <lineage>
        <taxon>unclassified sequences</taxon>
        <taxon>metagenomes</taxon>
        <taxon>ecological metagenomes</taxon>
    </lineage>
</organism>
<dbReference type="AlphaFoldDB" id="X1C4Z2"/>
<dbReference type="PANTHER" id="PTHR43334">
    <property type="entry name" value="ACETATE--COA LIGASE [ADP-FORMING]"/>
    <property type="match status" value="1"/>
</dbReference>
<dbReference type="Pfam" id="PF13607">
    <property type="entry name" value="Succ_CoA_lig"/>
    <property type="match status" value="1"/>
</dbReference>
<keyword evidence="1" id="KW-0436">Ligase</keyword>
<evidence type="ECO:0000256" key="2">
    <source>
        <dbReference type="ARBA" id="ARBA00022741"/>
    </source>
</evidence>
<evidence type="ECO:0000256" key="3">
    <source>
        <dbReference type="ARBA" id="ARBA00022840"/>
    </source>
</evidence>
<dbReference type="PANTHER" id="PTHR43334:SF1">
    <property type="entry name" value="3-HYDROXYPROPIONATE--COA LIGASE [ADP-FORMING]"/>
    <property type="match status" value="1"/>
</dbReference>
<feature type="non-terminal residue" evidence="5">
    <location>
        <position position="78"/>
    </location>
</feature>
<sequence length="78" mass="8270">MDLNESDFLEALANDPNTKVILMYIESIDDGTRFIDIAREVVKTKPIVVLKAGVSDAGARAASSHTGALAGSKTAYDT</sequence>
<evidence type="ECO:0000256" key="1">
    <source>
        <dbReference type="ARBA" id="ARBA00022598"/>
    </source>
</evidence>
<dbReference type="Gene3D" id="3.40.50.261">
    <property type="entry name" value="Succinyl-CoA synthetase domains"/>
    <property type="match status" value="1"/>
</dbReference>
<dbReference type="InterPro" id="IPR016102">
    <property type="entry name" value="Succinyl-CoA_synth-like"/>
</dbReference>
<proteinExistence type="predicted"/>
<dbReference type="GO" id="GO:0016874">
    <property type="term" value="F:ligase activity"/>
    <property type="evidence" value="ECO:0007669"/>
    <property type="project" value="UniProtKB-KW"/>
</dbReference>
<keyword evidence="3" id="KW-0067">ATP-binding</keyword>
<evidence type="ECO:0000313" key="5">
    <source>
        <dbReference type="EMBL" id="GAH02437.1"/>
    </source>
</evidence>
<dbReference type="GO" id="GO:0005524">
    <property type="term" value="F:ATP binding"/>
    <property type="evidence" value="ECO:0007669"/>
    <property type="project" value="UniProtKB-KW"/>
</dbReference>
<evidence type="ECO:0000259" key="4">
    <source>
        <dbReference type="Pfam" id="PF13607"/>
    </source>
</evidence>